<keyword evidence="1" id="KW-1133">Transmembrane helix</keyword>
<dbReference type="Proteomes" id="UP001145072">
    <property type="component" value="Unassembled WGS sequence"/>
</dbReference>
<feature type="transmembrane region" description="Helical" evidence="1">
    <location>
        <begin position="69"/>
        <end position="92"/>
    </location>
</feature>
<protein>
    <submittedName>
        <fullName evidence="2">Uncharacterized protein</fullName>
    </submittedName>
</protein>
<dbReference type="RefSeq" id="WP_259868011.1">
    <property type="nucleotide sequence ID" value="NZ_JAMQJZ010000022.1"/>
</dbReference>
<dbReference type="EMBL" id="JAMQJZ010000022">
    <property type="protein sequence ID" value="MDC3422524.1"/>
    <property type="molecule type" value="Genomic_DNA"/>
</dbReference>
<dbReference type="AlphaFoldDB" id="A0A9X3WSG6"/>
<keyword evidence="1" id="KW-0812">Transmembrane</keyword>
<evidence type="ECO:0000313" key="3">
    <source>
        <dbReference type="Proteomes" id="UP001145072"/>
    </source>
</evidence>
<gene>
    <name evidence="2" type="ORF">NC661_19410</name>
</gene>
<evidence type="ECO:0000256" key="1">
    <source>
        <dbReference type="SAM" id="Phobius"/>
    </source>
</evidence>
<comment type="caution">
    <text evidence="2">The sequence shown here is derived from an EMBL/GenBank/DDBJ whole genome shotgun (WGS) entry which is preliminary data.</text>
</comment>
<organism evidence="2 3">
    <name type="scientific">Aquibacillus koreensis</name>
    <dbReference type="NCBI Taxonomy" id="279446"/>
    <lineage>
        <taxon>Bacteria</taxon>
        <taxon>Bacillati</taxon>
        <taxon>Bacillota</taxon>
        <taxon>Bacilli</taxon>
        <taxon>Bacillales</taxon>
        <taxon>Bacillaceae</taxon>
        <taxon>Aquibacillus</taxon>
    </lineage>
</organism>
<accession>A0A9X3WSG6</accession>
<keyword evidence="1" id="KW-0472">Membrane</keyword>
<proteinExistence type="predicted"/>
<sequence length="93" mass="10146">MKKVNIGSFISSIFCILLFVIVSFFGPIDYSIMGVHPFNLVLAVTLLTLVLGVLGFAGMQDWKGLARSITTIILTLGLSVFLTFIIFFGNLLS</sequence>
<name>A0A9X3WSG6_9BACI</name>
<feature type="transmembrane region" description="Helical" evidence="1">
    <location>
        <begin position="6"/>
        <end position="26"/>
    </location>
</feature>
<keyword evidence="3" id="KW-1185">Reference proteome</keyword>
<evidence type="ECO:0000313" key="2">
    <source>
        <dbReference type="EMBL" id="MDC3422524.1"/>
    </source>
</evidence>
<feature type="transmembrane region" description="Helical" evidence="1">
    <location>
        <begin position="38"/>
        <end position="57"/>
    </location>
</feature>
<reference evidence="2" key="1">
    <citation type="submission" date="2022-06" db="EMBL/GenBank/DDBJ databases">
        <title>Aquibacillus sp. a new bacterium isolated from soil saline samples.</title>
        <authorList>
            <person name="Galisteo C."/>
            <person name="De La Haba R."/>
            <person name="Sanchez-Porro C."/>
            <person name="Ventosa A."/>
        </authorList>
    </citation>
    <scope>NUCLEOTIDE SEQUENCE</scope>
    <source>
        <strain evidence="2">JCM 12387</strain>
    </source>
</reference>